<sequence>MTTATMVAAVSRRRCGEMVLRGSDEMDLRGRRRANGCLHRLQLVFIALTVNRSPLFFLHLLHHLTSLVVLTVSPSSLLSLVRRSSLFTISIERRNHELVIGGGVQDETYTRLAALDPRTRMHPETHRRAADKCMFEFQRASLNRSAGSRAS</sequence>
<organism evidence="1 2">
    <name type="scientific">Stephania cephalantha</name>
    <dbReference type="NCBI Taxonomy" id="152367"/>
    <lineage>
        <taxon>Eukaryota</taxon>
        <taxon>Viridiplantae</taxon>
        <taxon>Streptophyta</taxon>
        <taxon>Embryophyta</taxon>
        <taxon>Tracheophyta</taxon>
        <taxon>Spermatophyta</taxon>
        <taxon>Magnoliopsida</taxon>
        <taxon>Ranunculales</taxon>
        <taxon>Menispermaceae</taxon>
        <taxon>Menispermoideae</taxon>
        <taxon>Cissampelideae</taxon>
        <taxon>Stephania</taxon>
    </lineage>
</organism>
<reference evidence="1 2" key="1">
    <citation type="submission" date="2024-01" db="EMBL/GenBank/DDBJ databases">
        <title>Genome assemblies of Stephania.</title>
        <authorList>
            <person name="Yang L."/>
        </authorList>
    </citation>
    <scope>NUCLEOTIDE SEQUENCE [LARGE SCALE GENOMIC DNA]</scope>
    <source>
        <strain evidence="1">JXDWG</strain>
        <tissue evidence="1">Leaf</tissue>
    </source>
</reference>
<dbReference type="Proteomes" id="UP001419268">
    <property type="component" value="Unassembled WGS sequence"/>
</dbReference>
<evidence type="ECO:0000313" key="1">
    <source>
        <dbReference type="EMBL" id="KAK9111648.1"/>
    </source>
</evidence>
<protein>
    <submittedName>
        <fullName evidence="1">Uncharacterized protein</fullName>
    </submittedName>
</protein>
<dbReference type="EMBL" id="JBBNAG010000008">
    <property type="protein sequence ID" value="KAK9111648.1"/>
    <property type="molecule type" value="Genomic_DNA"/>
</dbReference>
<proteinExistence type="predicted"/>
<comment type="caution">
    <text evidence="1">The sequence shown here is derived from an EMBL/GenBank/DDBJ whole genome shotgun (WGS) entry which is preliminary data.</text>
</comment>
<accession>A0AAP0IAQ1</accession>
<dbReference type="AlphaFoldDB" id="A0AAP0IAQ1"/>
<evidence type="ECO:0000313" key="2">
    <source>
        <dbReference type="Proteomes" id="UP001419268"/>
    </source>
</evidence>
<name>A0AAP0IAQ1_9MAGN</name>
<gene>
    <name evidence="1" type="ORF">Scep_019167</name>
</gene>
<keyword evidence="2" id="KW-1185">Reference proteome</keyword>